<dbReference type="RefSeq" id="WP_018371511.1">
    <property type="nucleotide sequence ID" value="NZ_UHFR01000005.1"/>
</dbReference>
<keyword evidence="2 5" id="KW-0418">Kinase</keyword>
<dbReference type="InterPro" id="IPR005467">
    <property type="entry name" value="His_kinase_dom"/>
</dbReference>
<dbReference type="GO" id="GO:0000155">
    <property type="term" value="F:phosphorelay sensor kinase activity"/>
    <property type="evidence" value="ECO:0007669"/>
    <property type="project" value="InterPro"/>
</dbReference>
<organism evidence="5 6">
    <name type="scientific">Streptococcus massiliensis</name>
    <dbReference type="NCBI Taxonomy" id="313439"/>
    <lineage>
        <taxon>Bacteria</taxon>
        <taxon>Bacillati</taxon>
        <taxon>Bacillota</taxon>
        <taxon>Bacilli</taxon>
        <taxon>Lactobacillales</taxon>
        <taxon>Streptococcaceae</taxon>
        <taxon>Streptococcus</taxon>
    </lineage>
</organism>
<name>A0A380L000_9STRE</name>
<dbReference type="Gene3D" id="3.30.565.10">
    <property type="entry name" value="Histidine kinase-like ATPase, C-terminal domain"/>
    <property type="match status" value="1"/>
</dbReference>
<dbReference type="EC" id="2.7.13.3" evidence="5"/>
<accession>A0A380L000</accession>
<dbReference type="GO" id="GO:0016020">
    <property type="term" value="C:membrane"/>
    <property type="evidence" value="ECO:0007669"/>
    <property type="project" value="InterPro"/>
</dbReference>
<keyword evidence="1 5" id="KW-0808">Transferase</keyword>
<dbReference type="AlphaFoldDB" id="A0A380L000"/>
<dbReference type="EMBL" id="UHFR01000005">
    <property type="protein sequence ID" value="SUN77246.1"/>
    <property type="molecule type" value="Genomic_DNA"/>
</dbReference>
<dbReference type="SUPFAM" id="SSF55874">
    <property type="entry name" value="ATPase domain of HSP90 chaperone/DNA topoisomerase II/histidine kinase"/>
    <property type="match status" value="1"/>
</dbReference>
<sequence>MSANNHVSNYPYNHLKTPEVEQKLVSEFSLRNMIDVKVLQDIQEKLAKVTGLAMVTVDLQGQPITKETSFCEYCITRRHHEAGQKSCFFSDAYGGLRASMTNAPYVYYCPAGLTDCAIPIVFNGQYMGTIVIGQVRTLSDEELDSLKNLIKVDDSYQEDPEMLELYERVPVMQLQKLKLTGDLILFLVKEMLEKQLLKLVQKEFEEANQRLVYENFIKDVEIDQLKHSEKSNLKSELRPQMMMSILNSVNNLSMIEGAELTNELICLFAETIRFSFQQNKEFVPLRLELENIERYLQIQQICFNNHFTFDIDIKCNVEEKKILSLVLLPFVENAITHGLVDHLVEGGGYIGIQITETEDDYLISIKDNGAGLSHDKVEKLIGDTTSYEQERDYGGLSILNTRKRLIRHYGKEFDIALQSNEGAGLTVVIRIPTKEMG</sequence>
<dbReference type="Proteomes" id="UP000254634">
    <property type="component" value="Unassembled WGS sequence"/>
</dbReference>
<dbReference type="InterPro" id="IPR036890">
    <property type="entry name" value="HATPase_C_sf"/>
</dbReference>
<dbReference type="OrthoDB" id="9788446at2"/>
<dbReference type="InterPro" id="IPR003594">
    <property type="entry name" value="HATPase_dom"/>
</dbReference>
<evidence type="ECO:0000313" key="6">
    <source>
        <dbReference type="Proteomes" id="UP000254634"/>
    </source>
</evidence>
<evidence type="ECO:0000313" key="5">
    <source>
        <dbReference type="EMBL" id="SUN77246.1"/>
    </source>
</evidence>
<dbReference type="STRING" id="1123307.GCA_000380065_00820"/>
<keyword evidence="6" id="KW-1185">Reference proteome</keyword>
<dbReference type="PROSITE" id="PS50109">
    <property type="entry name" value="HIS_KIN"/>
    <property type="match status" value="1"/>
</dbReference>
<evidence type="ECO:0000256" key="2">
    <source>
        <dbReference type="ARBA" id="ARBA00022777"/>
    </source>
</evidence>
<dbReference type="InterPro" id="IPR010559">
    <property type="entry name" value="Sig_transdc_His_kin_internal"/>
</dbReference>
<dbReference type="PANTHER" id="PTHR34220">
    <property type="entry name" value="SENSOR HISTIDINE KINASE YPDA"/>
    <property type="match status" value="1"/>
</dbReference>
<dbReference type="InterPro" id="IPR050640">
    <property type="entry name" value="Bact_2-comp_sensor_kinase"/>
</dbReference>
<dbReference type="Pfam" id="PF10114">
    <property type="entry name" value="PocR"/>
    <property type="match status" value="1"/>
</dbReference>
<evidence type="ECO:0000256" key="3">
    <source>
        <dbReference type="ARBA" id="ARBA00023012"/>
    </source>
</evidence>
<dbReference type="Pfam" id="PF06580">
    <property type="entry name" value="His_kinase"/>
    <property type="match status" value="1"/>
</dbReference>
<keyword evidence="3" id="KW-0902">Two-component regulatory system</keyword>
<dbReference type="Pfam" id="PF02518">
    <property type="entry name" value="HATPase_c"/>
    <property type="match status" value="1"/>
</dbReference>
<protein>
    <submittedName>
        <fullName evidence="5">Histidine kinase</fullName>
        <ecNumber evidence="5">2.7.13.3</ecNumber>
    </submittedName>
</protein>
<dbReference type="PANTHER" id="PTHR34220:SF7">
    <property type="entry name" value="SENSOR HISTIDINE KINASE YPDA"/>
    <property type="match status" value="1"/>
</dbReference>
<reference evidence="5" key="1">
    <citation type="submission" date="2018-06" db="EMBL/GenBank/DDBJ databases">
        <authorList>
            <consortium name="Pathogen Informatics"/>
            <person name="Doyle S."/>
        </authorList>
    </citation>
    <scope>NUCLEOTIDE SEQUENCE [LARGE SCALE GENOMIC DNA]</scope>
    <source>
        <strain evidence="5">NCTC13765</strain>
    </source>
</reference>
<feature type="domain" description="Histidine kinase" evidence="4">
    <location>
        <begin position="323"/>
        <end position="435"/>
    </location>
</feature>
<gene>
    <name evidence="5" type="primary">yehU_2</name>
    <name evidence="5" type="ORF">NCTC13765_01763</name>
</gene>
<evidence type="ECO:0000256" key="1">
    <source>
        <dbReference type="ARBA" id="ARBA00022679"/>
    </source>
</evidence>
<proteinExistence type="predicted"/>
<dbReference type="InterPro" id="IPR018771">
    <property type="entry name" value="PocR_dom"/>
</dbReference>
<evidence type="ECO:0000259" key="4">
    <source>
        <dbReference type="PROSITE" id="PS50109"/>
    </source>
</evidence>